<feature type="transmembrane region" description="Helical" evidence="2">
    <location>
        <begin position="63"/>
        <end position="87"/>
    </location>
</feature>
<keyword evidence="2" id="KW-0812">Transmembrane</keyword>
<evidence type="ECO:0000256" key="1">
    <source>
        <dbReference type="SAM" id="MobiDB-lite"/>
    </source>
</evidence>
<sequence>MSEHNEQNTEAPQQPEAPQESSNALQNTDPNGQLVQDQQRALIEADLKSARTLSTVATIAGPVSFILGGMALSTVALVCGIISFLKVRRLLPVINDSQRNFAMALRQTAILGIVVGAAALIINAIGVALMMPVLLEAMQTGDFSAILGEGATVSQPSNGGNAWG</sequence>
<reference evidence="3 4" key="1">
    <citation type="submission" date="2024-01" db="EMBL/GenBank/DDBJ databases">
        <title>novel species in genus Adlercreutzia.</title>
        <authorList>
            <person name="Liu X."/>
        </authorList>
    </citation>
    <scope>NUCLEOTIDE SEQUENCE [LARGE SCALE GENOMIC DNA]</scope>
    <source>
        <strain evidence="3 4">R22</strain>
    </source>
</reference>
<gene>
    <name evidence="3" type="ORF">VJ920_03070</name>
</gene>
<feature type="transmembrane region" description="Helical" evidence="2">
    <location>
        <begin position="108"/>
        <end position="135"/>
    </location>
</feature>
<proteinExistence type="predicted"/>
<comment type="caution">
    <text evidence="3">The sequence shown here is derived from an EMBL/GenBank/DDBJ whole genome shotgun (WGS) entry which is preliminary data.</text>
</comment>
<keyword evidence="2" id="KW-0472">Membrane</keyword>
<evidence type="ECO:0000313" key="3">
    <source>
        <dbReference type="EMBL" id="MEC4294289.1"/>
    </source>
</evidence>
<protein>
    <submittedName>
        <fullName evidence="3">Uncharacterized protein</fullName>
    </submittedName>
</protein>
<evidence type="ECO:0000313" key="4">
    <source>
        <dbReference type="Proteomes" id="UP001343724"/>
    </source>
</evidence>
<dbReference type="EMBL" id="JAYMFH010000003">
    <property type="protein sequence ID" value="MEC4294289.1"/>
    <property type="molecule type" value="Genomic_DNA"/>
</dbReference>
<feature type="region of interest" description="Disordered" evidence="1">
    <location>
        <begin position="1"/>
        <end position="31"/>
    </location>
</feature>
<keyword evidence="4" id="KW-1185">Reference proteome</keyword>
<dbReference type="RefSeq" id="WP_326454397.1">
    <property type="nucleotide sequence ID" value="NZ_JAYMFH010000003.1"/>
</dbReference>
<feature type="compositionally biased region" description="Polar residues" evidence="1">
    <location>
        <begin position="19"/>
        <end position="31"/>
    </location>
</feature>
<organism evidence="3 4">
    <name type="scientific">Adlercreutzia shanghongiae</name>
    <dbReference type="NCBI Taxonomy" id="3111773"/>
    <lineage>
        <taxon>Bacteria</taxon>
        <taxon>Bacillati</taxon>
        <taxon>Actinomycetota</taxon>
        <taxon>Coriobacteriia</taxon>
        <taxon>Eggerthellales</taxon>
        <taxon>Eggerthellaceae</taxon>
        <taxon>Adlercreutzia</taxon>
    </lineage>
</organism>
<accession>A0ABU6IWR3</accession>
<dbReference type="Proteomes" id="UP001343724">
    <property type="component" value="Unassembled WGS sequence"/>
</dbReference>
<keyword evidence="2" id="KW-1133">Transmembrane helix</keyword>
<name>A0ABU6IWR3_9ACTN</name>
<evidence type="ECO:0000256" key="2">
    <source>
        <dbReference type="SAM" id="Phobius"/>
    </source>
</evidence>